<dbReference type="AlphaFoldDB" id="A0A0B5AXS5"/>
<keyword evidence="1" id="KW-0614">Plasmid</keyword>
<name>A0A0B5AXS5_9BACL</name>
<accession>A0A0B5AXS5</accession>
<protein>
    <submittedName>
        <fullName evidence="1">Uncharacterized protein</fullName>
    </submittedName>
</protein>
<evidence type="ECO:0000313" key="1">
    <source>
        <dbReference type="EMBL" id="AJD93522.1"/>
    </source>
</evidence>
<organism evidence="1 2">
    <name type="scientific">Jeotgalibacillus malaysiensis</name>
    <dbReference type="NCBI Taxonomy" id="1508404"/>
    <lineage>
        <taxon>Bacteria</taxon>
        <taxon>Bacillati</taxon>
        <taxon>Bacillota</taxon>
        <taxon>Bacilli</taxon>
        <taxon>Bacillales</taxon>
        <taxon>Caryophanaceae</taxon>
        <taxon>Jeotgalibacillus</taxon>
    </lineage>
</organism>
<sequence length="83" mass="9785">MMKTLEVELLEIWKKHDVKWLYKYKHRVKEYRGGNLSNLELFHDVTSGSLFSDIPDIANYSDVTADEVKVDIDELISSRRNQL</sequence>
<evidence type="ECO:0000313" key="2">
    <source>
        <dbReference type="Proteomes" id="UP000031449"/>
    </source>
</evidence>
<dbReference type="EMBL" id="CP009417">
    <property type="protein sequence ID" value="AJD93522.1"/>
    <property type="molecule type" value="Genomic_DNA"/>
</dbReference>
<dbReference type="Proteomes" id="UP000031449">
    <property type="component" value="Plasmid unnamed"/>
</dbReference>
<geneLocation type="plasmid" evidence="2"/>
<keyword evidence="2" id="KW-1185">Reference proteome</keyword>
<dbReference type="HOGENOM" id="CLU_193688_0_0_9"/>
<dbReference type="KEGG" id="jeo:JMA_42050"/>
<reference evidence="1 2" key="1">
    <citation type="submission" date="2014-08" db="EMBL/GenBank/DDBJ databases">
        <title>Complete genome of a marine bacteria Jeotgalibacillus malaysiensis.</title>
        <authorList>
            <person name="Yaakop A.S."/>
            <person name="Chan K.-G."/>
            <person name="Goh K.M."/>
        </authorList>
    </citation>
    <scope>NUCLEOTIDE SEQUENCE [LARGE SCALE GENOMIC DNA]</scope>
    <source>
        <strain evidence="1 2">D5</strain>
        <plasmid evidence="2">Plasmid</plasmid>
    </source>
</reference>
<proteinExistence type="predicted"/>
<gene>
    <name evidence="1" type="ORF">JMA_42050</name>
</gene>
<dbReference type="BioCyc" id="JESP1508404:G14D9-13489-MONOMER"/>